<comment type="caution">
    <text evidence="2">The sequence shown here is derived from an EMBL/GenBank/DDBJ whole genome shotgun (WGS) entry which is preliminary data.</text>
</comment>
<evidence type="ECO:0000313" key="2">
    <source>
        <dbReference type="EMBL" id="MBO2009185.1"/>
    </source>
</evidence>
<gene>
    <name evidence="2" type="ORF">J4E00_08980</name>
</gene>
<dbReference type="InterPro" id="IPR006528">
    <property type="entry name" value="Phage_head_morphogenesis_dom"/>
</dbReference>
<dbReference type="RefSeq" id="WP_208174804.1">
    <property type="nucleotide sequence ID" value="NZ_JAGETZ010000003.1"/>
</dbReference>
<evidence type="ECO:0000259" key="1">
    <source>
        <dbReference type="Pfam" id="PF04233"/>
    </source>
</evidence>
<dbReference type="Pfam" id="PF04233">
    <property type="entry name" value="Phage_Mu_F"/>
    <property type="match status" value="1"/>
</dbReference>
<organism evidence="2 3">
    <name type="scientific">Hymenobacter negativus</name>
    <dbReference type="NCBI Taxonomy" id="2795026"/>
    <lineage>
        <taxon>Bacteria</taxon>
        <taxon>Pseudomonadati</taxon>
        <taxon>Bacteroidota</taxon>
        <taxon>Cytophagia</taxon>
        <taxon>Cytophagales</taxon>
        <taxon>Hymenobacteraceae</taxon>
        <taxon>Hymenobacter</taxon>
    </lineage>
</organism>
<dbReference type="EMBL" id="JAGETZ010000003">
    <property type="protein sequence ID" value="MBO2009185.1"/>
    <property type="molecule type" value="Genomic_DNA"/>
</dbReference>
<accession>A0ABS3QD61</accession>
<feature type="domain" description="Phage head morphogenesis" evidence="1">
    <location>
        <begin position="92"/>
        <end position="168"/>
    </location>
</feature>
<sequence>MAMLHSGLLPDDGSIYESMADFFTHHFDQALTLGWHAVDPKLRQYLSANVQRFSGFKTYAVQQAMREKLTDAEGNIRPFADFRADALEVNDQYNVRYLRTEYEQAIAAAQMASKWADFAPGSLLRYDTAGDDRVRHDHAIYDGIVRPKDDAFWDSHFPPCDWGCRCDTVEVDDDTPVTPATEIKGLPKVPEEFRTNAGKTGEVFGPEHPYFDVSQRVAKKLNARAKASTTPPPPKAPAPFDAADLQKLQAMGITVKGGVDAAAIIENARVLTGADLPQLAADMEAVAKKYRFKWDNPRWLIKSGKGGENTVLKLDYMAETRNETLLLQRLIVLEKGKLHAVHELLDLPEAMQGSGFSQMVNKALYKQYQAVGVQTIRVHAALDAGGYVWARVGFSATKMAELQELLEGARAAGVVPSGALDFYEKQLSTHIANKPREPFPIWKWARTEHGKDLLLGSSWHGQLDLKNEEQTAIFERYLNAPPKPKKPKK</sequence>
<keyword evidence="3" id="KW-1185">Reference proteome</keyword>
<name>A0ABS3QD61_9BACT</name>
<evidence type="ECO:0000313" key="3">
    <source>
        <dbReference type="Proteomes" id="UP000664369"/>
    </source>
</evidence>
<reference evidence="2 3" key="1">
    <citation type="submission" date="2021-03" db="EMBL/GenBank/DDBJ databases">
        <authorList>
            <person name="Kim M.K."/>
        </authorList>
    </citation>
    <scope>NUCLEOTIDE SEQUENCE [LARGE SCALE GENOMIC DNA]</scope>
    <source>
        <strain evidence="2 3">BT442</strain>
    </source>
</reference>
<proteinExistence type="predicted"/>
<dbReference type="Proteomes" id="UP000664369">
    <property type="component" value="Unassembled WGS sequence"/>
</dbReference>
<protein>
    <recommendedName>
        <fullName evidence="1">Phage head morphogenesis domain-containing protein</fullName>
    </recommendedName>
</protein>